<organism evidence="1 2">
    <name type="scientific">Streptomyces caatingaensis</name>
    <dbReference type="NCBI Taxonomy" id="1678637"/>
    <lineage>
        <taxon>Bacteria</taxon>
        <taxon>Bacillati</taxon>
        <taxon>Actinomycetota</taxon>
        <taxon>Actinomycetes</taxon>
        <taxon>Kitasatosporales</taxon>
        <taxon>Streptomycetaceae</taxon>
        <taxon>Streptomyces</taxon>
    </lineage>
</organism>
<dbReference type="EMBL" id="LFXA01000002">
    <property type="protein sequence ID" value="KNB53459.1"/>
    <property type="molecule type" value="Genomic_DNA"/>
</dbReference>
<sequence>MPDITSPDYFLRLAQSLDRIFDDLPQAERVRRGDDISAAVHTVVTNTGHVLTEISEELATSSRHEAEAPSAYSHAERSGTAALTQCAVPLGTALAHLSQVIGHLGFLHENTRHSATGPRTPAPDDVQLSLQSHLDQAGSTLRTAAGQLRSNATQLSRPLAARALAAPSHVVPTAVAPSAEQASRRSR</sequence>
<dbReference type="Proteomes" id="UP000037288">
    <property type="component" value="Unassembled WGS sequence"/>
</dbReference>
<reference evidence="2" key="1">
    <citation type="submission" date="2015-07" db="EMBL/GenBank/DDBJ databases">
        <title>Draft genome sequence of Streptomyces sp. CMAA 1322, a bacterium isolated from Caatinga biome, from dry forest semiarid of Brazil.</title>
        <authorList>
            <person name="Santos S.N."/>
            <person name="Gacesa R."/>
            <person name="Taketani R.G."/>
            <person name="Long P.F."/>
            <person name="Melo I.S."/>
        </authorList>
    </citation>
    <scope>NUCLEOTIDE SEQUENCE [LARGE SCALE GENOMIC DNA]</scope>
    <source>
        <strain evidence="2">CMAA 1322</strain>
    </source>
</reference>
<name>A0A0K9XJ85_9ACTN</name>
<dbReference type="OrthoDB" id="4248699at2"/>
<accession>A0A0K9XJ85</accession>
<comment type="caution">
    <text evidence="1">The sequence shown here is derived from an EMBL/GenBank/DDBJ whole genome shotgun (WGS) entry which is preliminary data.</text>
</comment>
<keyword evidence="2" id="KW-1185">Reference proteome</keyword>
<evidence type="ECO:0000313" key="1">
    <source>
        <dbReference type="EMBL" id="KNB53459.1"/>
    </source>
</evidence>
<dbReference type="PATRIC" id="fig|1678637.3.peg.416"/>
<protein>
    <submittedName>
        <fullName evidence="1">Uncharacterized protein</fullName>
    </submittedName>
</protein>
<dbReference type="RefSeq" id="WP_049714165.1">
    <property type="nucleotide sequence ID" value="NZ_LFXA01000002.1"/>
</dbReference>
<evidence type="ECO:0000313" key="2">
    <source>
        <dbReference type="Proteomes" id="UP000037288"/>
    </source>
</evidence>
<gene>
    <name evidence="1" type="ORF">AC230_01950</name>
</gene>
<proteinExistence type="predicted"/>
<dbReference type="AlphaFoldDB" id="A0A0K9XJ85"/>
<dbReference type="STRING" id="1678637.AC230_01950"/>